<keyword evidence="6 8" id="KW-0511">Multifunctional enzyme</keyword>
<keyword evidence="12" id="KW-1185">Reference proteome</keyword>
<dbReference type="CDD" id="cd05401">
    <property type="entry name" value="NT_GlnE_GlnD_like"/>
    <property type="match status" value="1"/>
</dbReference>
<evidence type="ECO:0000256" key="8">
    <source>
        <dbReference type="HAMAP-Rule" id="MF_00277"/>
    </source>
</evidence>
<dbReference type="AlphaFoldDB" id="E8LJH2"/>
<reference evidence="11 12" key="1">
    <citation type="submission" date="2011-01" db="EMBL/GenBank/DDBJ databases">
        <authorList>
            <person name="Weinstock G."/>
            <person name="Sodergren E."/>
            <person name="Clifton S."/>
            <person name="Fulton L."/>
            <person name="Fulton B."/>
            <person name="Courtney L."/>
            <person name="Fronick C."/>
            <person name="Harrison M."/>
            <person name="Strong C."/>
            <person name="Farmer C."/>
            <person name="Delahaunty K."/>
            <person name="Markovic C."/>
            <person name="Hall O."/>
            <person name="Minx P."/>
            <person name="Tomlinson C."/>
            <person name="Mitreva M."/>
            <person name="Hou S."/>
            <person name="Chen J."/>
            <person name="Wollam A."/>
            <person name="Pepin K.H."/>
            <person name="Johnson M."/>
            <person name="Bhonagiri V."/>
            <person name="Zhang X."/>
            <person name="Suruliraj S."/>
            <person name="Warren W."/>
            <person name="Chinwalla A."/>
            <person name="Mardis E.R."/>
            <person name="Wilson R.K."/>
        </authorList>
    </citation>
    <scope>NUCLEOTIDE SEQUENCE [LARGE SCALE GENOMIC DNA]</scope>
    <source>
        <strain evidence="12">DSM 22608 / JCM 16073 / KCTC 15190 / YIT 12066</strain>
    </source>
</reference>
<evidence type="ECO:0000259" key="10">
    <source>
        <dbReference type="PROSITE" id="PS51831"/>
    </source>
</evidence>
<dbReference type="GO" id="GO:0008773">
    <property type="term" value="F:[protein-PII] uridylyltransferase activity"/>
    <property type="evidence" value="ECO:0007669"/>
    <property type="project" value="UniProtKB-UniRule"/>
</dbReference>
<protein>
    <recommendedName>
        <fullName evidence="8">Bifunctional uridylyltransferase/uridylyl-removing enzyme</fullName>
        <shortName evidence="8">UTase/UR</shortName>
    </recommendedName>
    <alternativeName>
        <fullName evidence="8">Bifunctional [protein-PII] modification enzyme</fullName>
    </alternativeName>
    <alternativeName>
        <fullName evidence="8">Bifunctional nitrogen sensor protein</fullName>
    </alternativeName>
    <domain>
        <recommendedName>
            <fullName evidence="8">[Protein-PII] uridylyltransferase</fullName>
            <shortName evidence="8">PII uridylyltransferase</shortName>
            <shortName evidence="8">UTase</shortName>
            <ecNumber evidence="8">2.7.7.59</ecNumber>
        </recommendedName>
    </domain>
    <domain>
        <recommendedName>
            <fullName evidence="8">[Protein-PII]-UMP uridylyl-removing enzyme</fullName>
            <shortName evidence="8">UR</shortName>
            <ecNumber evidence="8">3.1.4.-</ecNumber>
        </recommendedName>
    </domain>
</protein>
<dbReference type="InterPro" id="IPR045865">
    <property type="entry name" value="ACT-like_dom_sf"/>
</dbReference>
<dbReference type="InterPro" id="IPR006674">
    <property type="entry name" value="HD_domain"/>
</dbReference>
<comment type="caution">
    <text evidence="11">The sequence shown here is derived from an EMBL/GenBank/DDBJ whole genome shotgun (WGS) entry which is preliminary data.</text>
</comment>
<proteinExistence type="inferred from homology"/>
<dbReference type="InterPro" id="IPR002912">
    <property type="entry name" value="ACT_dom"/>
</dbReference>
<dbReference type="HOGENOM" id="CLU_012833_0_0_6"/>
<name>E8LJH2_SUCHY</name>
<dbReference type="InterPro" id="IPR043519">
    <property type="entry name" value="NT_sf"/>
</dbReference>
<evidence type="ECO:0000256" key="6">
    <source>
        <dbReference type="ARBA" id="ARBA00023268"/>
    </source>
</evidence>
<keyword evidence="1 8" id="KW-0808">Transferase</keyword>
<evidence type="ECO:0000256" key="7">
    <source>
        <dbReference type="ARBA" id="ARBA00047968"/>
    </source>
</evidence>
<dbReference type="SUPFAM" id="SSF81593">
    <property type="entry name" value="Nucleotidyltransferase substrate binding subunit/domain"/>
    <property type="match status" value="1"/>
</dbReference>
<feature type="region of interest" description="Uridylyltransferase" evidence="8">
    <location>
        <begin position="1"/>
        <end position="348"/>
    </location>
</feature>
<dbReference type="InterPro" id="IPR003607">
    <property type="entry name" value="HD/PDEase_dom"/>
</dbReference>
<evidence type="ECO:0000313" key="12">
    <source>
        <dbReference type="Proteomes" id="UP000018458"/>
    </source>
</evidence>
<dbReference type="SUPFAM" id="SSF55021">
    <property type="entry name" value="ACT-like"/>
    <property type="match status" value="1"/>
</dbReference>
<comment type="catalytic activity">
    <reaction evidence="8">
        <text>[protein-PII]-uridylyl-L-tyrosine + H2O = [protein-PII]-L-tyrosine + UMP + H(+)</text>
        <dbReference type="Rhea" id="RHEA:48600"/>
        <dbReference type="Rhea" id="RHEA-COMP:12147"/>
        <dbReference type="Rhea" id="RHEA-COMP:12148"/>
        <dbReference type="ChEBI" id="CHEBI:15377"/>
        <dbReference type="ChEBI" id="CHEBI:15378"/>
        <dbReference type="ChEBI" id="CHEBI:46858"/>
        <dbReference type="ChEBI" id="CHEBI:57865"/>
        <dbReference type="ChEBI" id="CHEBI:90602"/>
    </reaction>
</comment>
<comment type="caution">
    <text evidence="8">Lacks conserved residue(s) required for the propagation of feature annotation.</text>
</comment>
<dbReference type="eggNOG" id="COG2844">
    <property type="taxonomic scope" value="Bacteria"/>
</dbReference>
<comment type="domain">
    <text evidence="8">Has four distinct domains: an N-terminal nucleotidyltransferase (NT) domain responsible for UTase activity, a central HD domain that encodes UR activity, and two C-terminal ACT domains that seem to have a role in glutamine sensing.</text>
</comment>
<accession>E8LJH2</accession>
<dbReference type="GO" id="GO:0008893">
    <property type="term" value="F:guanosine-3',5'-bis(diphosphate) 3'-diphosphatase activity"/>
    <property type="evidence" value="ECO:0007669"/>
    <property type="project" value="UniProtKB-EC"/>
</dbReference>
<dbReference type="Proteomes" id="UP000018458">
    <property type="component" value="Unassembled WGS sequence"/>
</dbReference>
<dbReference type="SMART" id="SM00471">
    <property type="entry name" value="HDc"/>
    <property type="match status" value="1"/>
</dbReference>
<dbReference type="CDD" id="cd04899">
    <property type="entry name" value="ACT_ACR-UUR-like_2"/>
    <property type="match status" value="1"/>
</dbReference>
<dbReference type="PROSITE" id="PS51831">
    <property type="entry name" value="HD"/>
    <property type="match status" value="1"/>
</dbReference>
<dbReference type="PANTHER" id="PTHR47320:SF1">
    <property type="entry name" value="BIFUNCTIONAL URIDYLYLTRANSFERASE_URIDYLYL-REMOVING ENZYME"/>
    <property type="match status" value="1"/>
</dbReference>
<dbReference type="PROSITE" id="PS51671">
    <property type="entry name" value="ACT"/>
    <property type="match status" value="2"/>
</dbReference>
<dbReference type="PANTHER" id="PTHR47320">
    <property type="entry name" value="BIFUNCTIONAL URIDYLYLTRANSFERASE/URIDYLYL-REMOVING ENZYME"/>
    <property type="match status" value="1"/>
</dbReference>
<dbReference type="STRING" id="762983.HMPREF9444_00851"/>
<dbReference type="Pfam" id="PF01909">
    <property type="entry name" value="NTP_transf_2"/>
    <property type="match status" value="1"/>
</dbReference>
<dbReference type="GO" id="GO:0008081">
    <property type="term" value="F:phosphoric diester hydrolase activity"/>
    <property type="evidence" value="ECO:0007669"/>
    <property type="project" value="UniProtKB-UniRule"/>
</dbReference>
<comment type="cofactor">
    <cofactor evidence="8">
        <name>Mg(2+)</name>
        <dbReference type="ChEBI" id="CHEBI:18420"/>
    </cofactor>
</comment>
<comment type="catalytic activity">
    <reaction evidence="7">
        <text>guanosine 3',5'-bis(diphosphate) + H2O = GDP + diphosphate + H(+)</text>
        <dbReference type="Rhea" id="RHEA:14253"/>
        <dbReference type="ChEBI" id="CHEBI:15377"/>
        <dbReference type="ChEBI" id="CHEBI:15378"/>
        <dbReference type="ChEBI" id="CHEBI:33019"/>
        <dbReference type="ChEBI" id="CHEBI:58189"/>
        <dbReference type="ChEBI" id="CHEBI:77828"/>
        <dbReference type="EC" id="3.1.7.2"/>
    </reaction>
</comment>
<feature type="domain" description="HD" evidence="10">
    <location>
        <begin position="467"/>
        <end position="588"/>
    </location>
</feature>
<dbReference type="HAMAP" id="MF_00277">
    <property type="entry name" value="PII_uridylyl_transf"/>
    <property type="match status" value="1"/>
</dbReference>
<dbReference type="EC" id="3.1.4.-" evidence="8"/>
<dbReference type="InterPro" id="IPR010043">
    <property type="entry name" value="UTase/UR"/>
</dbReference>
<dbReference type="Pfam" id="PF08335">
    <property type="entry name" value="GlnD_UR_UTase"/>
    <property type="match status" value="1"/>
</dbReference>
<dbReference type="InterPro" id="IPR002934">
    <property type="entry name" value="Polymerase_NTP_transf_dom"/>
</dbReference>
<comment type="similarity">
    <text evidence="8">Belongs to the GlnD family.</text>
</comment>
<dbReference type="InterPro" id="IPR013546">
    <property type="entry name" value="PII_UdlTrfase/GS_AdlTrfase"/>
</dbReference>
<evidence type="ECO:0000256" key="2">
    <source>
        <dbReference type="ARBA" id="ARBA00022695"/>
    </source>
</evidence>
<keyword evidence="5 8" id="KW-0460">Magnesium</keyword>
<dbReference type="Gene3D" id="1.10.3090.10">
    <property type="entry name" value="cca-adding enzyme, domain 2"/>
    <property type="match status" value="1"/>
</dbReference>
<dbReference type="CDD" id="cd00077">
    <property type="entry name" value="HDc"/>
    <property type="match status" value="1"/>
</dbReference>
<dbReference type="SUPFAM" id="SSF81301">
    <property type="entry name" value="Nucleotidyltransferase"/>
    <property type="match status" value="1"/>
</dbReference>
<feature type="domain" description="ACT" evidence="9">
    <location>
        <begin position="809"/>
        <end position="885"/>
    </location>
</feature>
<evidence type="ECO:0000256" key="4">
    <source>
        <dbReference type="ARBA" id="ARBA00022801"/>
    </source>
</evidence>
<organism evidence="11 12">
    <name type="scientific">Succinatimonas hippei (strain DSM 22608 / JCM 16073 / KCTC 15190 / YIT 12066)</name>
    <dbReference type="NCBI Taxonomy" id="762983"/>
    <lineage>
        <taxon>Bacteria</taxon>
        <taxon>Pseudomonadati</taxon>
        <taxon>Pseudomonadota</taxon>
        <taxon>Gammaproteobacteria</taxon>
        <taxon>Aeromonadales</taxon>
        <taxon>Succinivibrionaceae</taxon>
        <taxon>Succinatimonas</taxon>
    </lineage>
</organism>
<dbReference type="OrthoDB" id="9758038at2"/>
<dbReference type="NCBIfam" id="TIGR01693">
    <property type="entry name" value="UTase_glnD"/>
    <property type="match status" value="1"/>
</dbReference>
<evidence type="ECO:0000256" key="3">
    <source>
        <dbReference type="ARBA" id="ARBA00022737"/>
    </source>
</evidence>
<dbReference type="EC" id="2.7.7.59" evidence="8"/>
<dbReference type="EMBL" id="AEVO01000042">
    <property type="protein sequence ID" value="EFY07270.1"/>
    <property type="molecule type" value="Genomic_DNA"/>
</dbReference>
<feature type="domain" description="ACT" evidence="9">
    <location>
        <begin position="705"/>
        <end position="786"/>
    </location>
</feature>
<gene>
    <name evidence="8 11" type="primary">glnD</name>
    <name evidence="11" type="ORF">HMPREF9444_00851</name>
</gene>
<evidence type="ECO:0000259" key="9">
    <source>
        <dbReference type="PROSITE" id="PS51671"/>
    </source>
</evidence>
<dbReference type="PIRSF" id="PIRSF006288">
    <property type="entry name" value="PII_uridyltransf"/>
    <property type="match status" value="1"/>
</dbReference>
<keyword evidence="3" id="KW-0677">Repeat</keyword>
<comment type="function">
    <text evidence="8">Modifies, by uridylylation and deuridylylation, the PII regulatory proteins (GlnB and homologs), in response to the nitrogen status of the cell that GlnD senses through the glutamine level. Under low glutamine levels, catalyzes the conversion of the PII proteins and UTP to PII-UMP and PPi, while under higher glutamine levels, GlnD hydrolyzes PII-UMP to PII and UMP (deuridylylation). Thus, controls uridylylation state and activity of the PII proteins, and plays an important role in the regulation of nitrogen metabolism.</text>
</comment>
<dbReference type="GO" id="GO:0006808">
    <property type="term" value="P:regulation of nitrogen utilization"/>
    <property type="evidence" value="ECO:0007669"/>
    <property type="project" value="UniProtKB-UniRule"/>
</dbReference>
<keyword evidence="4 8" id="KW-0378">Hydrolase</keyword>
<comment type="activity regulation">
    <text evidence="8">Uridylyltransferase (UTase) activity is inhibited by glutamine, while glutamine activates uridylyl-removing (UR) activity.</text>
</comment>
<sequence>MFEPITVPRKVRPDKLKQTCPFTEELSEYSVKAGREYLSKLRCYLEERFKDGYAVAELLSCRTYVIDKLLSGLYHHFNLTAFDNFALAAVGGYGRGELFPLSDIDILIVGDYDKLPAESTESIESLISFLWDLKLDIGSSVRTISECVLESRQDLTIKTNLLETRLICGSYYTYGKLLQKLASDLYWDPLRFLNAKLHEQLDRHHSYKDSAYLLEPDIKNNPGGLRDIQIMQWIANFHFHAKTINDMLSLGLLTRSEFDELISCRNFLWETRCALHLSLTKEDDRLTLDMQKTVAKLLGFTGDGTLAVEKMMRTFFRSIRRVRELNSMALQLETLRITGHLGADSPVFINSYFIKRGPLIDISDPDIFNTNPDKMLEIFVVMAETPDLLGLHVNCLRLLREARRSLHHYLIEIPKCRETFKRLLQNSPNLASAITLMHEHRVLSAYMPQWEKIEGLSQFDMFHTYTVDEHTIHVIKNIQELNQTQESKYSLFRNVYHQINEPELLNVAALLHDIGKGRGGHHADIGAHEAIYFCQLHDYTQYQNRTVSWLVQNHLTMSAIAMRRDISDPEVVNDFAKLVQDEEHLNLLYCLSVADIAATNDHEWNSWKESIFRQLYFSTRQALRHGLEHPQDIALHVNENMQIALQYIADLKENDVKELWNDFHEGYFIRFSPLELAWHARNIIKYPYEDTPLVLFAQHENVGTEMFIYQKRAPFDFAAVASVMALKKINIQSAQIVRTKKDHCLCSIKFQTKNGALIDNDRLHTLRKAIIAGFERKPALPKGLEETNSLFKIPTVISFLKDSGANHSNLEVSTLDRSGLLAKIGITLEACGCNILAARITTTGERADDFFTLTNKEGTALSQSLKDELTEELHKVLDQKSDSKN</sequence>
<dbReference type="SUPFAM" id="SSF109604">
    <property type="entry name" value="HD-domain/PDEase-like"/>
    <property type="match status" value="1"/>
</dbReference>
<evidence type="ECO:0000313" key="11">
    <source>
        <dbReference type="EMBL" id="EFY07270.1"/>
    </source>
</evidence>
<comment type="catalytic activity">
    <reaction evidence="8">
        <text>[protein-PII]-L-tyrosine + UTP = [protein-PII]-uridylyl-L-tyrosine + diphosphate</text>
        <dbReference type="Rhea" id="RHEA:13673"/>
        <dbReference type="Rhea" id="RHEA-COMP:12147"/>
        <dbReference type="Rhea" id="RHEA-COMP:12148"/>
        <dbReference type="ChEBI" id="CHEBI:33019"/>
        <dbReference type="ChEBI" id="CHEBI:46398"/>
        <dbReference type="ChEBI" id="CHEBI:46858"/>
        <dbReference type="ChEBI" id="CHEBI:90602"/>
        <dbReference type="EC" id="2.7.7.59"/>
    </reaction>
</comment>
<dbReference type="Pfam" id="PF01966">
    <property type="entry name" value="HD"/>
    <property type="match status" value="1"/>
</dbReference>
<keyword evidence="2 8" id="KW-0548">Nucleotidyltransferase</keyword>
<dbReference type="RefSeq" id="WP_009143060.1">
    <property type="nucleotide sequence ID" value="NZ_GL830979.1"/>
</dbReference>
<evidence type="ECO:0000256" key="5">
    <source>
        <dbReference type="ARBA" id="ARBA00022842"/>
    </source>
</evidence>
<evidence type="ECO:0000256" key="1">
    <source>
        <dbReference type="ARBA" id="ARBA00022679"/>
    </source>
</evidence>